<dbReference type="Proteomes" id="UP000005868">
    <property type="component" value="Chromosome"/>
</dbReference>
<dbReference type="FunFam" id="3.40.640.10:FF:000053">
    <property type="entry name" value="Aminotransferase, class I"/>
    <property type="match status" value="1"/>
</dbReference>
<dbReference type="InterPro" id="IPR015421">
    <property type="entry name" value="PyrdxlP-dep_Trfase_major"/>
</dbReference>
<dbReference type="CDD" id="cd00609">
    <property type="entry name" value="AAT_like"/>
    <property type="match status" value="1"/>
</dbReference>
<dbReference type="KEGG" id="tli:Tlie_0813"/>
<comment type="cofactor">
    <cofactor evidence="1">
        <name>pyridoxal 5'-phosphate</name>
        <dbReference type="ChEBI" id="CHEBI:597326"/>
    </cofactor>
</comment>
<evidence type="ECO:0000256" key="2">
    <source>
        <dbReference type="ARBA" id="ARBA00007441"/>
    </source>
</evidence>
<accession>G7V9J6</accession>
<reference evidence="8 9" key="2">
    <citation type="journal article" date="2012" name="Stand. Genomic Sci.">
        <title>Genome sequence of the moderately thermophilic, amino-acid-degrading and sulfur-reducing bacterium Thermovirga lienii type strain (Cas60314(T)).</title>
        <authorList>
            <person name="Goker M."/>
            <person name="Saunders E."/>
            <person name="Lapidus A."/>
            <person name="Nolan M."/>
            <person name="Lucas S."/>
            <person name="Hammon N."/>
            <person name="Deshpande S."/>
            <person name="Cheng J.F."/>
            <person name="Han C."/>
            <person name="Tapia R."/>
            <person name="Goodwin L.A."/>
            <person name="Pitluck S."/>
            <person name="Liolios K."/>
            <person name="Mavromatis K."/>
            <person name="Pagani I."/>
            <person name="Ivanova N."/>
            <person name="Mikhailova N."/>
            <person name="Pati A."/>
            <person name="Chen A."/>
            <person name="Palaniappan K."/>
            <person name="Land M."/>
            <person name="Chang Y.J."/>
            <person name="Jeffries C.D."/>
            <person name="Brambilla E.M."/>
            <person name="Rohde M."/>
            <person name="Spring S."/>
            <person name="Detter J.C."/>
            <person name="Woyke T."/>
            <person name="Bristow J."/>
            <person name="Eisen J.A."/>
            <person name="Markowitz V."/>
            <person name="Hugenholtz P."/>
            <person name="Kyrpides N.C."/>
            <person name="Klenk H.P."/>
        </authorList>
    </citation>
    <scope>NUCLEOTIDE SEQUENCE [LARGE SCALE GENOMIC DNA]</scope>
    <source>
        <strain evidence="9">ATCC BAA-1197 / DSM 17291 / Cas60314</strain>
    </source>
</reference>
<dbReference type="InterPro" id="IPR015424">
    <property type="entry name" value="PyrdxlP-dep_Trfase"/>
</dbReference>
<dbReference type="GO" id="GO:0030170">
    <property type="term" value="F:pyridoxal phosphate binding"/>
    <property type="evidence" value="ECO:0007669"/>
    <property type="project" value="InterPro"/>
</dbReference>
<dbReference type="Gene3D" id="3.90.1150.10">
    <property type="entry name" value="Aspartate Aminotransferase, domain 1"/>
    <property type="match status" value="1"/>
</dbReference>
<reference evidence="9" key="1">
    <citation type="submission" date="2011-10" db="EMBL/GenBank/DDBJ databases">
        <title>The complete genome of chromosome of Thermovirga lienii DSM 17291.</title>
        <authorList>
            <consortium name="US DOE Joint Genome Institute (JGI-PGF)"/>
            <person name="Lucas S."/>
            <person name="Copeland A."/>
            <person name="Lapidus A."/>
            <person name="Glavina del Rio T."/>
            <person name="Dalin E."/>
            <person name="Tice H."/>
            <person name="Bruce D."/>
            <person name="Goodwin L."/>
            <person name="Pitluck S."/>
            <person name="Peters L."/>
            <person name="Mikhailova N."/>
            <person name="Saunders E."/>
            <person name="Kyrpides N."/>
            <person name="Mavromatis K."/>
            <person name="Ivanova N."/>
            <person name="Last F.I."/>
            <person name="Brettin T."/>
            <person name="Detter J.C."/>
            <person name="Han C."/>
            <person name="Larimer F."/>
            <person name="Land M."/>
            <person name="Hauser L."/>
            <person name="Markowitz V."/>
            <person name="Cheng J.-F."/>
            <person name="Hugenholtz P."/>
            <person name="Woyke T."/>
            <person name="Wu D."/>
            <person name="Spring S."/>
            <person name="Schroeder M."/>
            <person name="Brambilla E.-M."/>
            <person name="Klenk H.-P."/>
            <person name="Eisen J.A."/>
        </authorList>
    </citation>
    <scope>NUCLEOTIDE SEQUENCE [LARGE SCALE GENOMIC DNA]</scope>
    <source>
        <strain evidence="9">ATCC BAA-1197 / DSM 17291 / Cas60314</strain>
    </source>
</reference>
<keyword evidence="5" id="KW-0808">Transferase</keyword>
<name>G7V9J6_THELD</name>
<gene>
    <name evidence="8" type="ordered locus">Tlie_0813</name>
</gene>
<organism evidence="8 9">
    <name type="scientific">Thermovirga lienii (strain ATCC BAA-1197 / DSM 17291 / Cas60314)</name>
    <dbReference type="NCBI Taxonomy" id="580340"/>
    <lineage>
        <taxon>Bacteria</taxon>
        <taxon>Thermotogati</taxon>
        <taxon>Synergistota</taxon>
        <taxon>Synergistia</taxon>
        <taxon>Synergistales</taxon>
        <taxon>Thermovirgaceae</taxon>
        <taxon>Thermovirga</taxon>
    </lineage>
</organism>
<dbReference type="InterPro" id="IPR004839">
    <property type="entry name" value="Aminotransferase_I/II_large"/>
</dbReference>
<keyword evidence="9" id="KW-1185">Reference proteome</keyword>
<dbReference type="AlphaFoldDB" id="G7V9J6"/>
<feature type="domain" description="Aminotransferase class I/classII large" evidence="7">
    <location>
        <begin position="57"/>
        <end position="393"/>
    </location>
</feature>
<protein>
    <submittedName>
        <fullName evidence="8">Putative transcriptional regulator, GntR family</fullName>
    </submittedName>
</protein>
<dbReference type="InterPro" id="IPR015422">
    <property type="entry name" value="PyrdxlP-dep_Trfase_small"/>
</dbReference>
<evidence type="ECO:0000256" key="5">
    <source>
        <dbReference type="ARBA" id="ARBA00022679"/>
    </source>
</evidence>
<evidence type="ECO:0000313" key="9">
    <source>
        <dbReference type="Proteomes" id="UP000005868"/>
    </source>
</evidence>
<comment type="similarity">
    <text evidence="2">Belongs to the class-I pyridoxal-phosphate-dependent aminotransferase family.</text>
</comment>
<dbReference type="GO" id="GO:0008483">
    <property type="term" value="F:transaminase activity"/>
    <property type="evidence" value="ECO:0007669"/>
    <property type="project" value="UniProtKB-KW"/>
</dbReference>
<dbReference type="GO" id="GO:1901605">
    <property type="term" value="P:alpha-amino acid metabolic process"/>
    <property type="evidence" value="ECO:0007669"/>
    <property type="project" value="TreeGrafter"/>
</dbReference>
<evidence type="ECO:0000256" key="4">
    <source>
        <dbReference type="ARBA" id="ARBA00022576"/>
    </source>
</evidence>
<dbReference type="Pfam" id="PF00155">
    <property type="entry name" value="Aminotran_1_2"/>
    <property type="match status" value="1"/>
</dbReference>
<evidence type="ECO:0000256" key="1">
    <source>
        <dbReference type="ARBA" id="ARBA00001933"/>
    </source>
</evidence>
<evidence type="ECO:0000256" key="3">
    <source>
        <dbReference type="ARBA" id="ARBA00011738"/>
    </source>
</evidence>
<dbReference type="PANTHER" id="PTHR42790:SF19">
    <property type="entry name" value="KYNURENINE_ALPHA-AMINOADIPATE AMINOTRANSFERASE, MITOCHONDRIAL"/>
    <property type="match status" value="1"/>
</dbReference>
<dbReference type="PANTHER" id="PTHR42790">
    <property type="entry name" value="AMINOTRANSFERASE"/>
    <property type="match status" value="1"/>
</dbReference>
<dbReference type="InterPro" id="IPR050859">
    <property type="entry name" value="Class-I_PLP-dep_aminotransf"/>
</dbReference>
<evidence type="ECO:0000259" key="7">
    <source>
        <dbReference type="Pfam" id="PF00155"/>
    </source>
</evidence>
<keyword evidence="4" id="KW-0032">Aminotransferase</keyword>
<evidence type="ECO:0000256" key="6">
    <source>
        <dbReference type="ARBA" id="ARBA00022898"/>
    </source>
</evidence>
<evidence type="ECO:0000313" key="8">
    <source>
        <dbReference type="EMBL" id="AER66546.1"/>
    </source>
</evidence>
<dbReference type="Gene3D" id="3.40.640.10">
    <property type="entry name" value="Type I PLP-dependent aspartate aminotransferase-like (Major domain)"/>
    <property type="match status" value="1"/>
</dbReference>
<keyword evidence="6" id="KW-0663">Pyridoxal phosphate</keyword>
<dbReference type="HOGENOM" id="CLU_017584_0_6_0"/>
<dbReference type="SUPFAM" id="SSF53383">
    <property type="entry name" value="PLP-dependent transferases"/>
    <property type="match status" value="1"/>
</dbReference>
<proteinExistence type="inferred from homology"/>
<comment type="subunit">
    <text evidence="3">Homodimer.</text>
</comment>
<dbReference type="EMBL" id="CP003096">
    <property type="protein sequence ID" value="AER66546.1"/>
    <property type="molecule type" value="Genomic_DNA"/>
</dbReference>
<sequence length="401" mass="45601">MSNFLESLYSQATFNLKPSPIREMLHLIRRPGMISFAGGMPDPEIFPVEQFKEAAGILDREGKDVLQYGTTEGYLPLKEFLAEWTAPKMGRKLATDEILITTGSTQIVDLLSWVLIDKGDWVICEEPTFLGATLTMRNHGASFLTVPCDENGMKVDMIPEMVEKARKEGKKVKFIYTIVNFHNPLGCDLSLERRKKLIEIAEKYNLLILEDDPYGYVRFDGEEIPSIFSMDTSGRVVFACSFSKILAPGTRVAWCAGNKEVIRKMTVFKQGVDVCTSVVAQAMVYEYCRLGHLDSFLPKIIDHYRKKRDAMEEAFRKYLPQGEVKWLTPRGGFFYWLETPKVKAKDLFEKAVEKKVAFVLGEPFFPNGGGEHNFRMCFTFASKEQTEEGISRLGEALRELL</sequence>
<dbReference type="STRING" id="580340.Tlie_0813"/>
<dbReference type="eggNOG" id="COG1167">
    <property type="taxonomic scope" value="Bacteria"/>
</dbReference>